<dbReference type="Pfam" id="PF02493">
    <property type="entry name" value="MORN"/>
    <property type="match status" value="3"/>
</dbReference>
<evidence type="ECO:0000256" key="2">
    <source>
        <dbReference type="SAM" id="MobiDB-lite"/>
    </source>
</evidence>
<keyword evidence="1" id="KW-0677">Repeat</keyword>
<dbReference type="GO" id="GO:0005829">
    <property type="term" value="C:cytosol"/>
    <property type="evidence" value="ECO:0007669"/>
    <property type="project" value="TreeGrafter"/>
</dbReference>
<organism evidence="3 4">
    <name type="scientific">Paramecium sonneborni</name>
    <dbReference type="NCBI Taxonomy" id="65129"/>
    <lineage>
        <taxon>Eukaryota</taxon>
        <taxon>Sar</taxon>
        <taxon>Alveolata</taxon>
        <taxon>Ciliophora</taxon>
        <taxon>Intramacronucleata</taxon>
        <taxon>Oligohymenophorea</taxon>
        <taxon>Peniculida</taxon>
        <taxon>Parameciidae</taxon>
        <taxon>Paramecium</taxon>
    </lineage>
</organism>
<dbReference type="EMBL" id="CAJJDN010000095">
    <property type="protein sequence ID" value="CAD8110059.1"/>
    <property type="molecule type" value="Genomic_DNA"/>
</dbReference>
<dbReference type="SMART" id="SM00698">
    <property type="entry name" value="MORN"/>
    <property type="match status" value="3"/>
</dbReference>
<name>A0A8S1Q344_9CILI</name>
<dbReference type="Proteomes" id="UP000692954">
    <property type="component" value="Unassembled WGS sequence"/>
</dbReference>
<feature type="compositionally biased region" description="Low complexity" evidence="2">
    <location>
        <begin position="153"/>
        <end position="170"/>
    </location>
</feature>
<dbReference type="AlphaFoldDB" id="A0A8S1Q344"/>
<comment type="caution">
    <text evidence="3">The sequence shown here is derived from an EMBL/GenBank/DDBJ whole genome shotgun (WGS) entry which is preliminary data.</text>
</comment>
<dbReference type="PANTHER" id="PTHR43215:SF14">
    <property type="entry name" value="RADIAL SPOKE HEAD 1 HOMOLOG"/>
    <property type="match status" value="1"/>
</dbReference>
<gene>
    <name evidence="3" type="ORF">PSON_ATCC_30995.1.T0950028</name>
</gene>
<protein>
    <recommendedName>
        <fullName evidence="5">MORN repeat protein</fullName>
    </recommendedName>
</protein>
<evidence type="ECO:0000313" key="4">
    <source>
        <dbReference type="Proteomes" id="UP000692954"/>
    </source>
</evidence>
<evidence type="ECO:0008006" key="5">
    <source>
        <dbReference type="Google" id="ProtNLM"/>
    </source>
</evidence>
<dbReference type="InterPro" id="IPR003409">
    <property type="entry name" value="MORN"/>
</dbReference>
<sequence>MSYYFAKVQMPQPNINQPQQQRQIPHSFINQFYPQQQNQQQTVQEQPIHTQYPQSHLYQQLQQSSINQIVQPIQLQQSIHGYSQINYQKVNTYSKSPARSSYNYQLQSQSQQQYSYSQMIDQQQFQQIVYQNQIPQLFDQSLYEYQQKINQSQSKQNSNFSQQPQSISQNDSIQDNQIQKVIDDQVKKLENQKQQLQEIQFNYKNGYTYKGQGYQTGIKEGFGVLKDQNDQEIYRGQWKNDQYDGKGKLINLQQEKIQGPFDYLNMNEINNGWQWYEGDFFQGKRNGKGILLLTNDEKFQGKFNNDITHGKGTYSTNDEYEIKGFWKNGILNNYI</sequence>
<evidence type="ECO:0000313" key="3">
    <source>
        <dbReference type="EMBL" id="CAD8110059.1"/>
    </source>
</evidence>
<evidence type="ECO:0000256" key="1">
    <source>
        <dbReference type="ARBA" id="ARBA00022737"/>
    </source>
</evidence>
<proteinExistence type="predicted"/>
<accession>A0A8S1Q344</accession>
<feature type="region of interest" description="Disordered" evidence="2">
    <location>
        <begin position="153"/>
        <end position="174"/>
    </location>
</feature>
<keyword evidence="4" id="KW-1185">Reference proteome</keyword>
<dbReference type="PANTHER" id="PTHR43215">
    <property type="entry name" value="RADIAL SPOKE HEAD 1 HOMOLOG"/>
    <property type="match status" value="1"/>
</dbReference>
<reference evidence="3" key="1">
    <citation type="submission" date="2021-01" db="EMBL/GenBank/DDBJ databases">
        <authorList>
            <consortium name="Genoscope - CEA"/>
            <person name="William W."/>
        </authorList>
    </citation>
    <scope>NUCLEOTIDE SEQUENCE</scope>
</reference>